<dbReference type="Proteomes" id="UP000663942">
    <property type="component" value="Chromosome"/>
</dbReference>
<organism evidence="4 5">
    <name type="scientific">Brevundimonas pondensis</name>
    <dbReference type="NCBI Taxonomy" id="2774189"/>
    <lineage>
        <taxon>Bacteria</taxon>
        <taxon>Pseudomonadati</taxon>
        <taxon>Pseudomonadota</taxon>
        <taxon>Alphaproteobacteria</taxon>
        <taxon>Caulobacterales</taxon>
        <taxon>Caulobacteraceae</taxon>
        <taxon>Brevundimonas</taxon>
    </lineage>
</organism>
<evidence type="ECO:0000256" key="2">
    <source>
        <dbReference type="SAM" id="SignalP"/>
    </source>
</evidence>
<name>A0ABX7SHR4_9CAUL</name>
<dbReference type="SUPFAM" id="SSF56925">
    <property type="entry name" value="OMPA-like"/>
    <property type="match status" value="1"/>
</dbReference>
<protein>
    <submittedName>
        <fullName evidence="4">Porin family protein</fullName>
    </submittedName>
</protein>
<accession>A0ABX7SHR4</accession>
<evidence type="ECO:0000256" key="1">
    <source>
        <dbReference type="ARBA" id="ARBA00022729"/>
    </source>
</evidence>
<dbReference type="InterPro" id="IPR011250">
    <property type="entry name" value="OMP/PagP_B-barrel"/>
</dbReference>
<dbReference type="InterPro" id="IPR027385">
    <property type="entry name" value="Beta-barrel_OMP"/>
</dbReference>
<feature type="chain" id="PRO_5045855752" evidence="2">
    <location>
        <begin position="24"/>
        <end position="184"/>
    </location>
</feature>
<proteinExistence type="predicted"/>
<dbReference type="RefSeq" id="WP_207822625.1">
    <property type="nucleotide sequence ID" value="NZ_CP062006.1"/>
</dbReference>
<keyword evidence="5" id="KW-1185">Reference proteome</keyword>
<feature type="signal peptide" evidence="2">
    <location>
        <begin position="1"/>
        <end position="23"/>
    </location>
</feature>
<evidence type="ECO:0000259" key="3">
    <source>
        <dbReference type="Pfam" id="PF13505"/>
    </source>
</evidence>
<dbReference type="EMBL" id="CP062006">
    <property type="protein sequence ID" value="QTC86864.1"/>
    <property type="molecule type" value="Genomic_DNA"/>
</dbReference>
<reference evidence="4 5" key="1">
    <citation type="submission" date="2020-09" db="EMBL/GenBank/DDBJ databases">
        <title>Brevundimonas sp. LVF1 isolated from an oligotrophic pond in Goettingen, Germany.</title>
        <authorList>
            <person name="Friedrich I."/>
            <person name="Klassen A."/>
            <person name="Neubauer H."/>
            <person name="Schneider D."/>
            <person name="Hertel R."/>
            <person name="Daniel R."/>
        </authorList>
    </citation>
    <scope>NUCLEOTIDE SEQUENCE [LARGE SCALE GENOMIC DNA]</scope>
    <source>
        <strain evidence="4 5">LVF1</strain>
    </source>
</reference>
<dbReference type="Pfam" id="PF13505">
    <property type="entry name" value="OMP_b-brl"/>
    <property type="match status" value="1"/>
</dbReference>
<keyword evidence="1 2" id="KW-0732">Signal</keyword>
<evidence type="ECO:0000313" key="5">
    <source>
        <dbReference type="Proteomes" id="UP000663942"/>
    </source>
</evidence>
<evidence type="ECO:0000313" key="4">
    <source>
        <dbReference type="EMBL" id="QTC86864.1"/>
    </source>
</evidence>
<sequence>MVRSFAAAAGVLAFMGVAASAQAQSAFEPTPYATIGYTSFDAKDSGVNVGAITGRAGVQLHPNFATEGELSFGVQDDDVREQGVDVNIKHRFDIAAYGVAILPLGDRAQLFARVGFGHTEIEAKASAAGAAASVSLDGKSWNYGVGGQYFLDGKNGVRLDWTRRDFTEDQGEVDVYSINYVRRF</sequence>
<gene>
    <name evidence="4" type="ORF">IFE19_12045</name>
</gene>
<dbReference type="Gene3D" id="2.40.160.20">
    <property type="match status" value="1"/>
</dbReference>
<feature type="domain" description="Outer membrane protein beta-barrel" evidence="3">
    <location>
        <begin position="10"/>
        <end position="184"/>
    </location>
</feature>